<comment type="caution">
    <text evidence="5">Lacks conserved residue(s) required for the propagation of feature annotation.</text>
</comment>
<dbReference type="PROSITE" id="PS50024">
    <property type="entry name" value="SEA"/>
    <property type="match status" value="1"/>
</dbReference>
<evidence type="ECO:0000256" key="5">
    <source>
        <dbReference type="PROSITE-ProRule" id="PRU00076"/>
    </source>
</evidence>
<keyword evidence="2" id="KW-0732">Signal</keyword>
<evidence type="ECO:0000256" key="4">
    <source>
        <dbReference type="ARBA" id="ARBA00023157"/>
    </source>
</evidence>
<evidence type="ECO:0000256" key="3">
    <source>
        <dbReference type="ARBA" id="ARBA00022737"/>
    </source>
</evidence>
<dbReference type="Pfam" id="PF00095">
    <property type="entry name" value="WAP"/>
    <property type="match status" value="1"/>
</dbReference>
<evidence type="ECO:0000313" key="13">
    <source>
        <dbReference type="Proteomes" id="UP000265040"/>
    </source>
</evidence>
<protein>
    <recommendedName>
        <fullName evidence="14">Uromodulin-like 1</fullName>
    </recommendedName>
</protein>
<evidence type="ECO:0000256" key="1">
    <source>
        <dbReference type="ARBA" id="ARBA00022536"/>
    </source>
</evidence>
<keyword evidence="13" id="KW-1185">Reference proteome</keyword>
<dbReference type="Pfam" id="PF07645">
    <property type="entry name" value="EGF_CA"/>
    <property type="match status" value="2"/>
</dbReference>
<evidence type="ECO:0000256" key="2">
    <source>
        <dbReference type="ARBA" id="ARBA00022729"/>
    </source>
</evidence>
<evidence type="ECO:0000259" key="9">
    <source>
        <dbReference type="PROSITE" id="PS50026"/>
    </source>
</evidence>
<dbReference type="Proteomes" id="UP000265040">
    <property type="component" value="Chromosome 14"/>
</dbReference>
<reference evidence="12" key="1">
    <citation type="submission" date="2021-04" db="EMBL/GenBank/DDBJ databases">
        <authorList>
            <consortium name="Wellcome Sanger Institute Data Sharing"/>
        </authorList>
    </citation>
    <scope>NUCLEOTIDE SEQUENCE [LARGE SCALE GENOMIC DNA]</scope>
</reference>
<evidence type="ECO:0000259" key="11">
    <source>
        <dbReference type="PROSITE" id="PS51041"/>
    </source>
</evidence>
<dbReference type="InterPro" id="IPR036645">
    <property type="entry name" value="Elafin-like_sf"/>
</dbReference>
<dbReference type="InterPro" id="IPR049883">
    <property type="entry name" value="NOTCH1_EGF-like"/>
</dbReference>
<dbReference type="Pfam" id="PF01390">
    <property type="entry name" value="SEA"/>
    <property type="match status" value="1"/>
</dbReference>
<dbReference type="SUPFAM" id="SSF57196">
    <property type="entry name" value="EGF/Laminin"/>
    <property type="match status" value="2"/>
</dbReference>
<dbReference type="Pfam" id="PF00100">
    <property type="entry name" value="Zona_pellucida"/>
    <property type="match status" value="1"/>
</dbReference>
<dbReference type="FunFam" id="2.10.25.10:FF:000038">
    <property type="entry name" value="Fibrillin 2"/>
    <property type="match status" value="2"/>
</dbReference>
<dbReference type="InterPro" id="IPR036116">
    <property type="entry name" value="FN3_sf"/>
</dbReference>
<evidence type="ECO:0000259" key="10">
    <source>
        <dbReference type="PROSITE" id="PS51034"/>
    </source>
</evidence>
<dbReference type="InParanoid" id="A0A3Q1HBV4"/>
<dbReference type="GO" id="GO:0005509">
    <property type="term" value="F:calcium ion binding"/>
    <property type="evidence" value="ECO:0007669"/>
    <property type="project" value="InterPro"/>
</dbReference>
<keyword evidence="7" id="KW-0812">Transmembrane</keyword>
<dbReference type="PROSITE" id="PS01187">
    <property type="entry name" value="EGF_CA"/>
    <property type="match status" value="2"/>
</dbReference>
<dbReference type="InterPro" id="IPR003961">
    <property type="entry name" value="FN3_dom"/>
</dbReference>
<feature type="domain" description="SEA" evidence="8">
    <location>
        <begin position="440"/>
        <end position="554"/>
    </location>
</feature>
<evidence type="ECO:0000256" key="7">
    <source>
        <dbReference type="SAM" id="Phobius"/>
    </source>
</evidence>
<dbReference type="CDD" id="cd00054">
    <property type="entry name" value="EGF_CA"/>
    <property type="match status" value="2"/>
</dbReference>
<dbReference type="GO" id="GO:0071944">
    <property type="term" value="C:cell periphery"/>
    <property type="evidence" value="ECO:0007669"/>
    <property type="project" value="UniProtKB-ARBA"/>
</dbReference>
<dbReference type="PROSITE" id="PS51034">
    <property type="entry name" value="ZP_2"/>
    <property type="match status" value="1"/>
</dbReference>
<feature type="domain" description="EGF-like" evidence="9">
    <location>
        <begin position="216"/>
        <end position="255"/>
    </location>
</feature>
<dbReference type="PROSITE" id="PS51041">
    <property type="entry name" value="EMI"/>
    <property type="match status" value="1"/>
</dbReference>
<keyword evidence="7" id="KW-1133">Transmembrane helix</keyword>
<dbReference type="InterPro" id="IPR011489">
    <property type="entry name" value="EMI_domain"/>
</dbReference>
<keyword evidence="4" id="KW-1015">Disulfide bond</keyword>
<dbReference type="GO" id="GO:0005576">
    <property type="term" value="C:extracellular region"/>
    <property type="evidence" value="ECO:0007669"/>
    <property type="project" value="InterPro"/>
</dbReference>
<evidence type="ECO:0000259" key="8">
    <source>
        <dbReference type="PROSITE" id="PS50024"/>
    </source>
</evidence>
<sequence>MREVPYTVTKPCGGWLLWKTCTVTLYRMTYQTEYKTVMEQVTGCCSGYVQVGRYCALPVNRSREFSAKPGSCPTADGLYPESEDCEWDIDCPGWQKCCQSLNRFFCTDPAGLANYSENGRYRMNATVTVKTDYHQLMSKDEGLLNHTRLLQSMVTGALQSDDVSVYYFSSWAVHPYRTATSLLVDFSFTLPLNNVTSRLNLLLEHIAEVSAVTVEDVDECAESALHHCSPLADCSNTVGSYTCTCRQGYNDVDPSNPGANCTADVRVRTTTQSPLTYLPRINSTYTSASNTTQSPPGDISTGVFNSSEASMMASMSSTSSIPLNSSHVPQWTHTGPHTRMNSTVESPPLATRCSPPSISSFQSANVTGTSFCVHWSSQSQTNQTYLVVLSKGSEVIHLWETSQTMMMMTGLQPGVLYNVTVTPHACTSHGLAHCLLVRTDVQTVDATARLTNIQFSADLQNTSSQAYKNISESITQEIYQSLSPEMRDMVDSGQLIIEIRSFSPGSVVVNFTIILTTRQTQSISTVSSALLLSLVNSSRYTVDINSLSINDFNECASGENDCSQWATCMNTWGSYTCVCLDGFVDNNPERPGRACQAIATLETTPPLAPTVFPTVPFSQIISIDPALTTVTTSPGRNRAIISTDGLVSTVVSNTSILTTDAATEIPVVFPAQVTTTSTSTTTTTDPTTTTTTDAVTIASPTSSTHTTTTTPDPTTSTTTDAVTTASPTSSTHTTTTTPDPATSNTTNTINTTSLSLTSIVHATSTTTDPTTDHTTTTPAMTSLTSTPPTTVSDPSTTATSTALRMATKAISVQCRVAAITVTVARDFLQNNKIRDSALYLGLLGCGVNGGNATHAELTVAWNECATSIVHNDTYYTASVTLSSTIDSYISPSGTVEVPRTQLEIPIICTYKKSLLISSDLGSMGFEMMKDIIVGSGSFEVTVQLLDGTQPLPHNYSLSPGEAVVVEVSVNTSSEYIKVIINKCWATPTQNPADTYSYTFLENSCSLNAYTKVLMNGNSSKSRVSVQIFSMVNLNLIYLHCQVQICVKTASSTCSIDCLQRTSRSSNTVGTALGTSGPLLRSEEKSPEQEYDTVHVVGLSCLGVGLSLFFIVGFICLFYYQRNRIGHYNFSAKPKQENFTYLVFNA</sequence>
<gene>
    <name evidence="12" type="primary">UMODL1</name>
</gene>
<dbReference type="InterPro" id="IPR018097">
    <property type="entry name" value="EGF_Ca-bd_CS"/>
</dbReference>
<dbReference type="CDD" id="cd00199">
    <property type="entry name" value="WAP"/>
    <property type="match status" value="1"/>
</dbReference>
<keyword evidence="3" id="KW-0677">Repeat</keyword>
<dbReference type="PROSITE" id="PS50026">
    <property type="entry name" value="EGF_3"/>
    <property type="match status" value="2"/>
</dbReference>
<feature type="transmembrane region" description="Helical" evidence="7">
    <location>
        <begin position="1095"/>
        <end position="1119"/>
    </location>
</feature>
<dbReference type="InterPro" id="IPR000742">
    <property type="entry name" value="EGF"/>
</dbReference>
<proteinExistence type="predicted"/>
<feature type="region of interest" description="Disordered" evidence="6">
    <location>
        <begin position="674"/>
        <end position="750"/>
    </location>
</feature>
<dbReference type="GeneID" id="113171097"/>
<dbReference type="PROSITE" id="PS00010">
    <property type="entry name" value="ASX_HYDROXYL"/>
    <property type="match status" value="2"/>
</dbReference>
<evidence type="ECO:0008006" key="14">
    <source>
        <dbReference type="Google" id="ProtNLM"/>
    </source>
</evidence>
<dbReference type="GO" id="GO:0030855">
    <property type="term" value="P:epithelial cell differentiation"/>
    <property type="evidence" value="ECO:0007669"/>
    <property type="project" value="UniProtKB-ARBA"/>
</dbReference>
<keyword evidence="7" id="KW-0472">Membrane</keyword>
<feature type="compositionally biased region" description="Polar residues" evidence="6">
    <location>
        <begin position="321"/>
        <end position="345"/>
    </location>
</feature>
<dbReference type="Gene3D" id="2.60.40.3210">
    <property type="entry name" value="Zona pellucida, ZP-N domain"/>
    <property type="match status" value="1"/>
</dbReference>
<dbReference type="PANTHER" id="PTHR14002">
    <property type="entry name" value="ENDOGLIN/TGF-BETA RECEPTOR TYPE III"/>
    <property type="match status" value="1"/>
</dbReference>
<dbReference type="SMART" id="SM00181">
    <property type="entry name" value="EGF"/>
    <property type="match status" value="2"/>
</dbReference>
<dbReference type="InterPro" id="IPR042235">
    <property type="entry name" value="ZP-C_dom"/>
</dbReference>
<organism evidence="12 13">
    <name type="scientific">Anabas testudineus</name>
    <name type="common">Climbing perch</name>
    <name type="synonym">Anthias testudineus</name>
    <dbReference type="NCBI Taxonomy" id="64144"/>
    <lineage>
        <taxon>Eukaryota</taxon>
        <taxon>Metazoa</taxon>
        <taxon>Chordata</taxon>
        <taxon>Craniata</taxon>
        <taxon>Vertebrata</taxon>
        <taxon>Euteleostomi</taxon>
        <taxon>Actinopterygii</taxon>
        <taxon>Neopterygii</taxon>
        <taxon>Teleostei</taxon>
        <taxon>Neoteleostei</taxon>
        <taxon>Acanthomorphata</taxon>
        <taxon>Anabantaria</taxon>
        <taxon>Anabantiformes</taxon>
        <taxon>Anabantoidei</taxon>
        <taxon>Anabantidae</taxon>
        <taxon>Anabas</taxon>
    </lineage>
</organism>
<dbReference type="InterPro" id="IPR000082">
    <property type="entry name" value="SEA_dom"/>
</dbReference>
<evidence type="ECO:0000256" key="6">
    <source>
        <dbReference type="SAM" id="MobiDB-lite"/>
    </source>
</evidence>
<feature type="domain" description="EGF-like" evidence="9">
    <location>
        <begin position="551"/>
        <end position="589"/>
    </location>
</feature>
<dbReference type="Gene3D" id="2.10.25.10">
    <property type="entry name" value="Laminin"/>
    <property type="match status" value="2"/>
</dbReference>
<dbReference type="STRING" id="64144.ENSATEP00000004865"/>
<dbReference type="InterPro" id="IPR055355">
    <property type="entry name" value="ZP-C"/>
</dbReference>
<dbReference type="GeneTree" id="ENSGT00940000159975"/>
<dbReference type="SMART" id="SM00200">
    <property type="entry name" value="SEA"/>
    <property type="match status" value="1"/>
</dbReference>
<dbReference type="OrthoDB" id="10040649at2759"/>
<dbReference type="SUPFAM" id="SSF82671">
    <property type="entry name" value="SEA domain"/>
    <property type="match status" value="1"/>
</dbReference>
<reference evidence="12" key="2">
    <citation type="submission" date="2025-08" db="UniProtKB">
        <authorList>
            <consortium name="Ensembl"/>
        </authorList>
    </citation>
    <scope>IDENTIFICATION</scope>
</reference>
<dbReference type="RefSeq" id="XP_026229257.1">
    <property type="nucleotide sequence ID" value="XM_026373472.1"/>
</dbReference>
<keyword evidence="1 5" id="KW-0245">EGF-like domain</keyword>
<name>A0A3Q1HBV4_ANATE</name>
<dbReference type="InterPro" id="IPR001881">
    <property type="entry name" value="EGF-like_Ca-bd_dom"/>
</dbReference>
<evidence type="ECO:0000313" key="12">
    <source>
        <dbReference type="Ensembl" id="ENSATEP00000004865.2"/>
    </source>
</evidence>
<feature type="domain" description="ZP" evidence="10">
    <location>
        <begin position="813"/>
        <end position="1064"/>
    </location>
</feature>
<feature type="region of interest" description="Disordered" evidence="6">
    <location>
        <begin position="763"/>
        <end position="796"/>
    </location>
</feature>
<reference evidence="12" key="3">
    <citation type="submission" date="2025-09" db="UniProtKB">
        <authorList>
            <consortium name="Ensembl"/>
        </authorList>
    </citation>
    <scope>IDENTIFICATION</scope>
</reference>
<dbReference type="Gene3D" id="2.60.40.4100">
    <property type="entry name" value="Zona pellucida, ZP-C domain"/>
    <property type="match status" value="1"/>
</dbReference>
<accession>A0A3Q1HBV4</accession>
<dbReference type="InterPro" id="IPR001507">
    <property type="entry name" value="ZP_dom"/>
</dbReference>
<dbReference type="InterPro" id="IPR008197">
    <property type="entry name" value="WAP_dom"/>
</dbReference>
<dbReference type="Ensembl" id="ENSATET00000004944.3">
    <property type="protein sequence ID" value="ENSATEP00000004865.2"/>
    <property type="gene ID" value="ENSATEG00000003443.3"/>
</dbReference>
<dbReference type="GO" id="GO:0030414">
    <property type="term" value="F:peptidase inhibitor activity"/>
    <property type="evidence" value="ECO:0007669"/>
    <property type="project" value="InterPro"/>
</dbReference>
<dbReference type="SUPFAM" id="SSF49265">
    <property type="entry name" value="Fibronectin type III"/>
    <property type="match status" value="1"/>
</dbReference>
<dbReference type="SMART" id="SM00241">
    <property type="entry name" value="ZP"/>
    <property type="match status" value="1"/>
</dbReference>
<dbReference type="PANTHER" id="PTHR14002:SF22">
    <property type="entry name" value="UROMODULIN-LIKE 1"/>
    <property type="match status" value="1"/>
</dbReference>
<dbReference type="SMART" id="SM00217">
    <property type="entry name" value="WAP"/>
    <property type="match status" value="1"/>
</dbReference>
<dbReference type="InterPro" id="IPR036364">
    <property type="entry name" value="SEA_dom_sf"/>
</dbReference>
<dbReference type="SMART" id="SM00179">
    <property type="entry name" value="EGF_CA"/>
    <property type="match status" value="2"/>
</dbReference>
<dbReference type="InterPro" id="IPR000152">
    <property type="entry name" value="EGF-type_Asp/Asn_hydroxyl_site"/>
</dbReference>
<dbReference type="AlphaFoldDB" id="A0A3Q1HBV4"/>
<feature type="domain" description="EMI" evidence="11">
    <location>
        <begin position="1"/>
        <end position="57"/>
    </location>
</feature>
<dbReference type="Gene3D" id="4.10.75.10">
    <property type="entry name" value="Elafin-like"/>
    <property type="match status" value="1"/>
</dbReference>
<dbReference type="SUPFAM" id="SSF57256">
    <property type="entry name" value="Elafin-like"/>
    <property type="match status" value="1"/>
</dbReference>
<dbReference type="Pfam" id="PF00041">
    <property type="entry name" value="fn3"/>
    <property type="match status" value="1"/>
</dbReference>
<feature type="region of interest" description="Disordered" evidence="6">
    <location>
        <begin position="316"/>
        <end position="351"/>
    </location>
</feature>